<comment type="pathway">
    <text evidence="6 9">Amino-acid biosynthesis; L-proline biosynthesis; L-proline from L-glutamate 5-semialdehyde: step 1/1.</text>
</comment>
<gene>
    <name evidence="6" type="primary">proC</name>
    <name evidence="13" type="ORF">N783_18595</name>
</gene>
<dbReference type="OrthoDB" id="9805754at2"/>
<evidence type="ECO:0000256" key="6">
    <source>
        <dbReference type="HAMAP-Rule" id="MF_01925"/>
    </source>
</evidence>
<feature type="binding site" evidence="8">
    <location>
        <begin position="72"/>
        <end position="75"/>
    </location>
    <ligand>
        <name>NADP(+)</name>
        <dbReference type="ChEBI" id="CHEBI:58349"/>
    </ligand>
</feature>
<keyword evidence="6" id="KW-0963">Cytoplasm</keyword>
<reference evidence="13 14" key="1">
    <citation type="submission" date="2013-08" db="EMBL/GenBank/DDBJ databases">
        <authorList>
            <person name="Huang J."/>
            <person name="Wang G."/>
        </authorList>
    </citation>
    <scope>NUCLEOTIDE SEQUENCE [LARGE SCALE GENOMIC DNA]</scope>
    <source>
        <strain evidence="13 14">BH030004</strain>
    </source>
</reference>
<evidence type="ECO:0000256" key="2">
    <source>
        <dbReference type="ARBA" id="ARBA00022650"/>
    </source>
</evidence>
<dbReference type="InterPro" id="IPR008927">
    <property type="entry name" value="6-PGluconate_DH-like_C_sf"/>
</dbReference>
<keyword evidence="6 9" id="KW-0028">Amino-acid biosynthesis</keyword>
<evidence type="ECO:0000256" key="9">
    <source>
        <dbReference type="RuleBase" id="RU003903"/>
    </source>
</evidence>
<keyword evidence="4 6" id="KW-0560">Oxidoreductase</keyword>
<evidence type="ECO:0000256" key="3">
    <source>
        <dbReference type="ARBA" id="ARBA00022857"/>
    </source>
</evidence>
<dbReference type="Pfam" id="PF03807">
    <property type="entry name" value="F420_oxidored"/>
    <property type="match status" value="1"/>
</dbReference>
<evidence type="ECO:0000256" key="8">
    <source>
        <dbReference type="PIRSR" id="PIRSR000193-1"/>
    </source>
</evidence>
<dbReference type="HAMAP" id="MF_01925">
    <property type="entry name" value="P5C_reductase"/>
    <property type="match status" value="1"/>
</dbReference>
<evidence type="ECO:0000256" key="7">
    <source>
        <dbReference type="NCBIfam" id="TIGR00112"/>
    </source>
</evidence>
<comment type="subcellular location">
    <subcellularLocation>
        <location evidence="6">Cytoplasm</location>
    </subcellularLocation>
</comment>
<dbReference type="FunFam" id="1.10.3730.10:FF:000001">
    <property type="entry name" value="Pyrroline-5-carboxylate reductase"/>
    <property type="match status" value="1"/>
</dbReference>
<feature type="binding site" evidence="8">
    <location>
        <begin position="9"/>
        <end position="14"/>
    </location>
    <ligand>
        <name>NADP(+)</name>
        <dbReference type="ChEBI" id="CHEBI:58349"/>
    </ligand>
</feature>
<comment type="similarity">
    <text evidence="1 6 9">Belongs to the pyrroline-5-carboxylate reductase family.</text>
</comment>
<keyword evidence="2 6" id="KW-0641">Proline biosynthesis</keyword>
<sequence length="277" mass="29909">MVNQTIAFLGAGSMAEAMISGIVQSGKLSPKQIIVSNKSNHNRLQELKVKYGIKAVNRDQLDYESIDLFILAMKPKDIDHVLDHLQDKVKPEQLLVSVLAGISTSYIEEYLPQQQVIRVMPNTSSMISESSTAISPGTYTPEQRVDTVKSLMEGIGEAYVIDESNMDIFTGIAGSGPAYFYNLMEHIEEAGVEGGLDRETARSIAAQTILGAGKMMLEQDDTPTELRKKVTSPNGTTAAGLDALNAHGGGEALSEAVKGAAKRSKEISEQMKPLVHS</sequence>
<evidence type="ECO:0000313" key="13">
    <source>
        <dbReference type="EMBL" id="KGX90811.1"/>
    </source>
</evidence>
<dbReference type="InterPro" id="IPR053790">
    <property type="entry name" value="P5CR-like_CS"/>
</dbReference>
<dbReference type="InterPro" id="IPR029036">
    <property type="entry name" value="P5CR_dimer"/>
</dbReference>
<dbReference type="STRING" id="1385511.GCA_000425225_01164"/>
<keyword evidence="3 6" id="KW-0521">NADP</keyword>
<dbReference type="PIRSF" id="PIRSF000193">
    <property type="entry name" value="Pyrrol-5-carb_rd"/>
    <property type="match status" value="1"/>
</dbReference>
<dbReference type="InterPro" id="IPR036291">
    <property type="entry name" value="NAD(P)-bd_dom_sf"/>
</dbReference>
<evidence type="ECO:0000256" key="4">
    <source>
        <dbReference type="ARBA" id="ARBA00023002"/>
    </source>
</evidence>
<comment type="function">
    <text evidence="5 6">Catalyzes the reduction of 1-pyrroline-5-carboxylate (PCA) to L-proline.</text>
</comment>
<dbReference type="EMBL" id="AVPF01000005">
    <property type="protein sequence ID" value="KGX90811.1"/>
    <property type="molecule type" value="Genomic_DNA"/>
</dbReference>
<accession>A0A0A5GC96</accession>
<comment type="caution">
    <text evidence="13">The sequence shown here is derived from an EMBL/GenBank/DDBJ whole genome shotgun (WGS) entry which is preliminary data.</text>
</comment>
<dbReference type="Proteomes" id="UP000030403">
    <property type="component" value="Unassembled WGS sequence"/>
</dbReference>
<dbReference type="Gene3D" id="1.10.3730.10">
    <property type="entry name" value="ProC C-terminal domain-like"/>
    <property type="match status" value="1"/>
</dbReference>
<dbReference type="InterPro" id="IPR028939">
    <property type="entry name" value="P5C_Rdtase_cat_N"/>
</dbReference>
<dbReference type="SUPFAM" id="SSF51735">
    <property type="entry name" value="NAD(P)-binding Rossmann-fold domains"/>
    <property type="match status" value="1"/>
</dbReference>
<feature type="domain" description="Pyrroline-5-carboxylate reductase catalytic N-terminal" evidence="11">
    <location>
        <begin position="5"/>
        <end position="101"/>
    </location>
</feature>
<dbReference type="RefSeq" id="WP_027445526.1">
    <property type="nucleotide sequence ID" value="NZ_AULJ01000012.1"/>
</dbReference>
<feature type="domain" description="Pyrroline-5-carboxylate reductase dimerisation" evidence="12">
    <location>
        <begin position="163"/>
        <end position="266"/>
    </location>
</feature>
<comment type="catalytic activity">
    <reaction evidence="6 9">
        <text>L-proline + NADP(+) = (S)-1-pyrroline-5-carboxylate + NADPH + 2 H(+)</text>
        <dbReference type="Rhea" id="RHEA:14109"/>
        <dbReference type="ChEBI" id="CHEBI:15378"/>
        <dbReference type="ChEBI" id="CHEBI:17388"/>
        <dbReference type="ChEBI" id="CHEBI:57783"/>
        <dbReference type="ChEBI" id="CHEBI:58349"/>
        <dbReference type="ChEBI" id="CHEBI:60039"/>
        <dbReference type="EC" id="1.5.1.2"/>
    </reaction>
</comment>
<dbReference type="InterPro" id="IPR000304">
    <property type="entry name" value="Pyrroline-COOH_reductase"/>
</dbReference>
<evidence type="ECO:0000259" key="11">
    <source>
        <dbReference type="Pfam" id="PF03807"/>
    </source>
</evidence>
<keyword evidence="14" id="KW-1185">Reference proteome</keyword>
<dbReference type="Gene3D" id="3.40.50.720">
    <property type="entry name" value="NAD(P)-binding Rossmann-like Domain"/>
    <property type="match status" value="1"/>
</dbReference>
<dbReference type="PANTHER" id="PTHR11645">
    <property type="entry name" value="PYRROLINE-5-CARBOXYLATE REDUCTASE"/>
    <property type="match status" value="1"/>
</dbReference>
<comment type="catalytic activity">
    <reaction evidence="6">
        <text>L-proline + NAD(+) = (S)-1-pyrroline-5-carboxylate + NADH + 2 H(+)</text>
        <dbReference type="Rhea" id="RHEA:14105"/>
        <dbReference type="ChEBI" id="CHEBI:15378"/>
        <dbReference type="ChEBI" id="CHEBI:17388"/>
        <dbReference type="ChEBI" id="CHEBI:57540"/>
        <dbReference type="ChEBI" id="CHEBI:57945"/>
        <dbReference type="ChEBI" id="CHEBI:60039"/>
        <dbReference type="EC" id="1.5.1.2"/>
    </reaction>
</comment>
<feature type="region of interest" description="Disordered" evidence="10">
    <location>
        <begin position="219"/>
        <end position="240"/>
    </location>
</feature>
<dbReference type="AlphaFoldDB" id="A0A0A5GC96"/>
<protein>
    <recommendedName>
        <fullName evidence="6 7">Pyrroline-5-carboxylate reductase</fullName>
        <shortName evidence="6">P5C reductase</shortName>
        <shortName evidence="6">P5CR</shortName>
        <ecNumber evidence="6 7">1.5.1.2</ecNumber>
    </recommendedName>
    <alternativeName>
        <fullName evidence="6">PCA reductase</fullName>
    </alternativeName>
</protein>
<dbReference type="eggNOG" id="COG0345">
    <property type="taxonomic scope" value="Bacteria"/>
</dbReference>
<evidence type="ECO:0000313" key="14">
    <source>
        <dbReference type="Proteomes" id="UP000030403"/>
    </source>
</evidence>
<evidence type="ECO:0000256" key="5">
    <source>
        <dbReference type="ARBA" id="ARBA00058118"/>
    </source>
</evidence>
<dbReference type="GO" id="GO:0005737">
    <property type="term" value="C:cytoplasm"/>
    <property type="evidence" value="ECO:0007669"/>
    <property type="project" value="UniProtKB-SubCell"/>
</dbReference>
<name>A0A0A5GC96_9BACI</name>
<dbReference type="NCBIfam" id="TIGR00112">
    <property type="entry name" value="proC"/>
    <property type="match status" value="1"/>
</dbReference>
<evidence type="ECO:0000259" key="12">
    <source>
        <dbReference type="Pfam" id="PF14748"/>
    </source>
</evidence>
<dbReference type="PROSITE" id="PS00521">
    <property type="entry name" value="P5CR"/>
    <property type="match status" value="1"/>
</dbReference>
<proteinExistence type="inferred from homology"/>
<evidence type="ECO:0000256" key="10">
    <source>
        <dbReference type="SAM" id="MobiDB-lite"/>
    </source>
</evidence>
<dbReference type="UniPathway" id="UPA00098">
    <property type="reaction ID" value="UER00361"/>
</dbReference>
<evidence type="ECO:0000256" key="1">
    <source>
        <dbReference type="ARBA" id="ARBA00005525"/>
    </source>
</evidence>
<dbReference type="GO" id="GO:0055129">
    <property type="term" value="P:L-proline biosynthetic process"/>
    <property type="evidence" value="ECO:0007669"/>
    <property type="project" value="UniProtKB-UniRule"/>
</dbReference>
<dbReference type="EC" id="1.5.1.2" evidence="6 7"/>
<dbReference type="GO" id="GO:0004735">
    <property type="term" value="F:pyrroline-5-carboxylate reductase activity"/>
    <property type="evidence" value="ECO:0007669"/>
    <property type="project" value="UniProtKB-UniRule"/>
</dbReference>
<organism evidence="13 14">
    <name type="scientific">Pontibacillus marinus BH030004 = DSM 16465</name>
    <dbReference type="NCBI Taxonomy" id="1385511"/>
    <lineage>
        <taxon>Bacteria</taxon>
        <taxon>Bacillati</taxon>
        <taxon>Bacillota</taxon>
        <taxon>Bacilli</taxon>
        <taxon>Bacillales</taxon>
        <taxon>Bacillaceae</taxon>
        <taxon>Pontibacillus</taxon>
    </lineage>
</organism>
<dbReference type="SUPFAM" id="SSF48179">
    <property type="entry name" value="6-phosphogluconate dehydrogenase C-terminal domain-like"/>
    <property type="match status" value="1"/>
</dbReference>
<dbReference type="PANTHER" id="PTHR11645:SF49">
    <property type="entry name" value="PYRROLINE-5-CARBOXYLATE REDUCTASE 1"/>
    <property type="match status" value="1"/>
</dbReference>
<dbReference type="Pfam" id="PF14748">
    <property type="entry name" value="P5CR_dimer"/>
    <property type="match status" value="1"/>
</dbReference>